<dbReference type="Pfam" id="PF13599">
    <property type="entry name" value="Pentapeptide_4"/>
    <property type="match status" value="2"/>
</dbReference>
<gene>
    <name evidence="1" type="ORF">SAMN05192573_11320</name>
</gene>
<sequence>MQSLLYEDQTFTKITAGQLNGATYENCKFINCDLAHAHLTGITFVDCQFDTCNLLLAELGNTGLQNIRFKHCKISGVNFGKANDFLFEVHFEDCILDNAVFYKKKNKKATYTDCSMMETDLTEADLSDCKFINCNLKNAFFSRTILKNADLSTSYNFIIDPDDNIIKKAKFSLHGLPGLLNKYDIRIG</sequence>
<dbReference type="PANTHER" id="PTHR42999">
    <property type="entry name" value="ANTIBIOTIC RESISTANCE PROTEIN MCBG"/>
    <property type="match status" value="1"/>
</dbReference>
<dbReference type="STRING" id="551996.SAMN05192573_11320"/>
<reference evidence="2" key="1">
    <citation type="submission" date="2016-10" db="EMBL/GenBank/DDBJ databases">
        <authorList>
            <person name="Varghese N."/>
            <person name="Submissions S."/>
        </authorList>
    </citation>
    <scope>NUCLEOTIDE SEQUENCE [LARGE SCALE GENOMIC DNA]</scope>
    <source>
        <strain evidence="2">Gh-67</strain>
    </source>
</reference>
<accession>A0A1G8FPG7</accession>
<evidence type="ECO:0000313" key="1">
    <source>
        <dbReference type="EMBL" id="SDH84031.1"/>
    </source>
</evidence>
<dbReference type="PANTHER" id="PTHR42999:SF1">
    <property type="entry name" value="PENTAPEPTIDE REPEAT-CONTAINING PROTEIN"/>
    <property type="match status" value="1"/>
</dbReference>
<dbReference type="Proteomes" id="UP000199705">
    <property type="component" value="Unassembled WGS sequence"/>
</dbReference>
<dbReference type="SUPFAM" id="SSF141571">
    <property type="entry name" value="Pentapeptide repeat-like"/>
    <property type="match status" value="1"/>
</dbReference>
<dbReference type="EMBL" id="FNCG01000013">
    <property type="protein sequence ID" value="SDH84031.1"/>
    <property type="molecule type" value="Genomic_DNA"/>
</dbReference>
<name>A0A1G8FPG7_9SPHI</name>
<dbReference type="InterPro" id="IPR001646">
    <property type="entry name" value="5peptide_repeat"/>
</dbReference>
<organism evidence="1 2">
    <name type="scientific">Mucilaginibacter gossypii</name>
    <dbReference type="NCBI Taxonomy" id="551996"/>
    <lineage>
        <taxon>Bacteria</taxon>
        <taxon>Pseudomonadati</taxon>
        <taxon>Bacteroidota</taxon>
        <taxon>Sphingobacteriia</taxon>
        <taxon>Sphingobacteriales</taxon>
        <taxon>Sphingobacteriaceae</taxon>
        <taxon>Mucilaginibacter</taxon>
    </lineage>
</organism>
<proteinExistence type="predicted"/>
<dbReference type="RefSeq" id="WP_091172052.1">
    <property type="nucleotide sequence ID" value="NZ_FNCG01000013.1"/>
</dbReference>
<evidence type="ECO:0000313" key="2">
    <source>
        <dbReference type="Proteomes" id="UP000199705"/>
    </source>
</evidence>
<dbReference type="AlphaFoldDB" id="A0A1G8FPG7"/>
<protein>
    <submittedName>
        <fullName evidence="1">Pentapeptide repeat-containing protein</fullName>
    </submittedName>
</protein>
<dbReference type="Gene3D" id="2.160.20.80">
    <property type="entry name" value="E3 ubiquitin-protein ligase SopA"/>
    <property type="match status" value="1"/>
</dbReference>
<dbReference type="InterPro" id="IPR052949">
    <property type="entry name" value="PA_immunity-related"/>
</dbReference>
<keyword evidence="2" id="KW-1185">Reference proteome</keyword>